<gene>
    <name evidence="1" type="ORF">Fcan01_21835</name>
</gene>
<reference evidence="1 2" key="1">
    <citation type="submission" date="2015-12" db="EMBL/GenBank/DDBJ databases">
        <title>The genome of Folsomia candida.</title>
        <authorList>
            <person name="Faddeeva A."/>
            <person name="Derks M.F."/>
            <person name="Anvar Y."/>
            <person name="Smit S."/>
            <person name="Van Straalen N."/>
            <person name="Roelofs D."/>
        </authorList>
    </citation>
    <scope>NUCLEOTIDE SEQUENCE [LARGE SCALE GENOMIC DNA]</scope>
    <source>
        <strain evidence="1 2">VU population</strain>
        <tissue evidence="1">Whole body</tissue>
    </source>
</reference>
<keyword evidence="2" id="KW-1185">Reference proteome</keyword>
<dbReference type="AlphaFoldDB" id="A0A226DED3"/>
<protein>
    <submittedName>
        <fullName evidence="1">Uncharacterized protein</fullName>
    </submittedName>
</protein>
<proteinExistence type="predicted"/>
<dbReference type="Proteomes" id="UP000198287">
    <property type="component" value="Unassembled WGS sequence"/>
</dbReference>
<dbReference type="SUPFAM" id="SSF52047">
    <property type="entry name" value="RNI-like"/>
    <property type="match status" value="1"/>
</dbReference>
<organism evidence="1 2">
    <name type="scientific">Folsomia candida</name>
    <name type="common">Springtail</name>
    <dbReference type="NCBI Taxonomy" id="158441"/>
    <lineage>
        <taxon>Eukaryota</taxon>
        <taxon>Metazoa</taxon>
        <taxon>Ecdysozoa</taxon>
        <taxon>Arthropoda</taxon>
        <taxon>Hexapoda</taxon>
        <taxon>Collembola</taxon>
        <taxon>Entomobryomorpha</taxon>
        <taxon>Isotomoidea</taxon>
        <taxon>Isotomidae</taxon>
        <taxon>Proisotominae</taxon>
        <taxon>Folsomia</taxon>
    </lineage>
</organism>
<sequence>MRWTPNLPANDFSVNLQRLKLTTLMMHMCHPRHLAVVIASSPNLRDLTFLAPNVETRTNAEVLADWENFQDAINELGGMNQIESLALQDWDLIPNVEMKNLRTVKLFVRGISNVPQSQKITYTTMFRQVTTVQVYLRLPLQTFGENAAIHRFMNRFPSTRTVLVHYHTADPILRDSIEEGLQDLSHHIDASDALFNPTDCLVNENVENLHIFNLRILEFEGDPLQAPVWKPLPNFTKVYPNVKNFTISVIPQEDIYFIMMSIMFKLEDVFLIAQEWKDLRDISVSLSGLRSLEILKAFSRTGFMNRIQNVTLDLVLADTEYDIYIRNRKSIKTQDKALMSAVIMGGSRLQSFKLSGFQGRLRNPRSTRTFMQKVAPRLENLSLEKVNFDELSETGSTLAKNLRIKL</sequence>
<accession>A0A226DED3</accession>
<comment type="caution">
    <text evidence="1">The sequence shown here is derived from an EMBL/GenBank/DDBJ whole genome shotgun (WGS) entry which is preliminary data.</text>
</comment>
<dbReference type="EMBL" id="LNIX01000022">
    <property type="protein sequence ID" value="OXA43519.1"/>
    <property type="molecule type" value="Genomic_DNA"/>
</dbReference>
<evidence type="ECO:0000313" key="1">
    <source>
        <dbReference type="EMBL" id="OXA43519.1"/>
    </source>
</evidence>
<evidence type="ECO:0000313" key="2">
    <source>
        <dbReference type="Proteomes" id="UP000198287"/>
    </source>
</evidence>
<name>A0A226DED3_FOLCA</name>